<dbReference type="Gramene" id="PSS24557">
    <property type="protein sequence ID" value="PSS24557"/>
    <property type="gene ID" value="CEY00_Acc09381"/>
</dbReference>
<dbReference type="Proteomes" id="UP000241394">
    <property type="component" value="Chromosome LG8"/>
</dbReference>
<dbReference type="AlphaFoldDB" id="A0A2R6RAH4"/>
<comment type="caution">
    <text evidence="3">The sequence shown here is derived from an EMBL/GenBank/DDBJ whole genome shotgun (WGS) entry which is preliminary data.</text>
</comment>
<keyword evidence="2" id="KW-0378">Hydrolase</keyword>
<dbReference type="FunFam" id="3.40.720.10:FF:000011">
    <property type="entry name" value="Non-specific phospholipase C1"/>
    <property type="match status" value="1"/>
</dbReference>
<comment type="similarity">
    <text evidence="1">Belongs to the bacterial phospholipase C family.</text>
</comment>
<dbReference type="GO" id="GO:0042578">
    <property type="term" value="F:phosphoric ester hydrolase activity"/>
    <property type="evidence" value="ECO:0007669"/>
    <property type="project" value="UniProtKB-ARBA"/>
</dbReference>
<gene>
    <name evidence="3" type="ORF">CEY00_Acc09381</name>
</gene>
<dbReference type="InParanoid" id="A0A2R6RAH4"/>
<evidence type="ECO:0000256" key="1">
    <source>
        <dbReference type="ARBA" id="ARBA00009717"/>
    </source>
</evidence>
<sequence>MASECPIKTVVLLVQENRSFDHMLGWMKSLNPEIDGVTGAEWNPMSTSDPNSKRLYFGDRSGFVEPDPGHCFEAVFQQVYGVPWTTEASVSLEPTMQGFAQQAETKLKGMSEEVMNGFKPDSVPVYKELVSEFAVCDRWFTSTPGLTQPNRVFVHSATSYGVVGNMDQMLVTGYPQKTIFESVEENGFSFGIYYQYPPPTLFFRNLRKLKYRDNFHKFDSEFKRHCEEGKLPNYVVVENRYIDTKVTLGNDDHPRHDVSEGQKFVKQVYEALRSSPQWNEILFVIIYDEHGGFYDHVPPPATGIPSPDGIPVPEPYNFHFDRLGVRVPAMFISPWIDRGTVLHGPSGPYPTSQFEHSSIPATLKKIFNLKEFLTNRDAWAGTFDVVLTRTSPRTDCPVTLPEPVKMRETDPDDENKLSDYQKDMVLLAQALKGDDKEEDILLNKLADNMTVIEAVNYIEEAFKKFMDE</sequence>
<keyword evidence="4" id="KW-1185">Reference proteome</keyword>
<dbReference type="STRING" id="1590841.A0A2R6RAH4"/>
<dbReference type="EMBL" id="NKQK01000008">
    <property type="protein sequence ID" value="PSS24557.1"/>
    <property type="molecule type" value="Genomic_DNA"/>
</dbReference>
<protein>
    <submittedName>
        <fullName evidence="3">Non-specific phospholipase</fullName>
    </submittedName>
</protein>
<proteinExistence type="inferred from homology"/>
<dbReference type="OrthoDB" id="5135119at2759"/>
<dbReference type="OMA" id="IKDIYPF"/>
<reference evidence="3 4" key="1">
    <citation type="submission" date="2017-07" db="EMBL/GenBank/DDBJ databases">
        <title>An improved, manually edited Actinidia chinensis var. chinensis (kiwifruit) genome highlights the challenges associated with draft genomes and gene prediction in plants.</title>
        <authorList>
            <person name="Pilkington S."/>
            <person name="Crowhurst R."/>
            <person name="Hilario E."/>
            <person name="Nardozza S."/>
            <person name="Fraser L."/>
            <person name="Peng Y."/>
            <person name="Gunaseelan K."/>
            <person name="Simpson R."/>
            <person name="Tahir J."/>
            <person name="Deroles S."/>
            <person name="Templeton K."/>
            <person name="Luo Z."/>
            <person name="Davy M."/>
            <person name="Cheng C."/>
            <person name="Mcneilage M."/>
            <person name="Scaglione D."/>
            <person name="Liu Y."/>
            <person name="Zhang Q."/>
            <person name="Datson P."/>
            <person name="De Silva N."/>
            <person name="Gardiner S."/>
            <person name="Bassett H."/>
            <person name="Chagne D."/>
            <person name="Mccallum J."/>
            <person name="Dzierzon H."/>
            <person name="Deng C."/>
            <person name="Wang Y.-Y."/>
            <person name="Barron N."/>
            <person name="Manako K."/>
            <person name="Bowen J."/>
            <person name="Foster T."/>
            <person name="Erridge Z."/>
            <person name="Tiffin H."/>
            <person name="Waite C."/>
            <person name="Davies K."/>
            <person name="Grierson E."/>
            <person name="Laing W."/>
            <person name="Kirk R."/>
            <person name="Chen X."/>
            <person name="Wood M."/>
            <person name="Montefiori M."/>
            <person name="Brummell D."/>
            <person name="Schwinn K."/>
            <person name="Catanach A."/>
            <person name="Fullerton C."/>
            <person name="Li D."/>
            <person name="Meiyalaghan S."/>
            <person name="Nieuwenhuizen N."/>
            <person name="Read N."/>
            <person name="Prakash R."/>
            <person name="Hunter D."/>
            <person name="Zhang H."/>
            <person name="Mckenzie M."/>
            <person name="Knabel M."/>
            <person name="Harris A."/>
            <person name="Allan A."/>
            <person name="Chen A."/>
            <person name="Janssen B."/>
            <person name="Plunkett B."/>
            <person name="Dwamena C."/>
            <person name="Voogd C."/>
            <person name="Leif D."/>
            <person name="Lafferty D."/>
            <person name="Souleyre E."/>
            <person name="Varkonyi-Gasic E."/>
            <person name="Gambi F."/>
            <person name="Hanley J."/>
            <person name="Yao J.-L."/>
            <person name="Cheung J."/>
            <person name="David K."/>
            <person name="Warren B."/>
            <person name="Marsh K."/>
            <person name="Snowden K."/>
            <person name="Lin-Wang K."/>
            <person name="Brian L."/>
            <person name="Martinez-Sanchez M."/>
            <person name="Wang M."/>
            <person name="Ileperuma N."/>
            <person name="Macnee N."/>
            <person name="Campin R."/>
            <person name="Mcatee P."/>
            <person name="Drummond R."/>
            <person name="Espley R."/>
            <person name="Ireland H."/>
            <person name="Wu R."/>
            <person name="Atkinson R."/>
            <person name="Karunairetnam S."/>
            <person name="Bulley S."/>
            <person name="Chunkath S."/>
            <person name="Hanley Z."/>
            <person name="Storey R."/>
            <person name="Thrimawithana A."/>
            <person name="Thomson S."/>
            <person name="David C."/>
            <person name="Testolin R."/>
        </authorList>
    </citation>
    <scope>NUCLEOTIDE SEQUENCE [LARGE SCALE GENOMIC DNA]</scope>
    <source>
        <strain evidence="4">cv. Red5</strain>
        <tissue evidence="3">Young leaf</tissue>
    </source>
</reference>
<reference evidence="4" key="2">
    <citation type="journal article" date="2018" name="BMC Genomics">
        <title>A manually annotated Actinidia chinensis var. chinensis (kiwifruit) genome highlights the challenges associated with draft genomes and gene prediction in plants.</title>
        <authorList>
            <person name="Pilkington S.M."/>
            <person name="Crowhurst R."/>
            <person name="Hilario E."/>
            <person name="Nardozza S."/>
            <person name="Fraser L."/>
            <person name="Peng Y."/>
            <person name="Gunaseelan K."/>
            <person name="Simpson R."/>
            <person name="Tahir J."/>
            <person name="Deroles S.C."/>
            <person name="Templeton K."/>
            <person name="Luo Z."/>
            <person name="Davy M."/>
            <person name="Cheng C."/>
            <person name="McNeilage M."/>
            <person name="Scaglione D."/>
            <person name="Liu Y."/>
            <person name="Zhang Q."/>
            <person name="Datson P."/>
            <person name="De Silva N."/>
            <person name="Gardiner S.E."/>
            <person name="Bassett H."/>
            <person name="Chagne D."/>
            <person name="McCallum J."/>
            <person name="Dzierzon H."/>
            <person name="Deng C."/>
            <person name="Wang Y.Y."/>
            <person name="Barron L."/>
            <person name="Manako K."/>
            <person name="Bowen J."/>
            <person name="Foster T.M."/>
            <person name="Erridge Z.A."/>
            <person name="Tiffin H."/>
            <person name="Waite C.N."/>
            <person name="Davies K.M."/>
            <person name="Grierson E.P."/>
            <person name="Laing W.A."/>
            <person name="Kirk R."/>
            <person name="Chen X."/>
            <person name="Wood M."/>
            <person name="Montefiori M."/>
            <person name="Brummell D.A."/>
            <person name="Schwinn K.E."/>
            <person name="Catanach A."/>
            <person name="Fullerton C."/>
            <person name="Li D."/>
            <person name="Meiyalaghan S."/>
            <person name="Nieuwenhuizen N."/>
            <person name="Read N."/>
            <person name="Prakash R."/>
            <person name="Hunter D."/>
            <person name="Zhang H."/>
            <person name="McKenzie M."/>
            <person name="Knabel M."/>
            <person name="Harris A."/>
            <person name="Allan A.C."/>
            <person name="Gleave A."/>
            <person name="Chen A."/>
            <person name="Janssen B.J."/>
            <person name="Plunkett B."/>
            <person name="Ampomah-Dwamena C."/>
            <person name="Voogd C."/>
            <person name="Leif D."/>
            <person name="Lafferty D."/>
            <person name="Souleyre E.J.F."/>
            <person name="Varkonyi-Gasic E."/>
            <person name="Gambi F."/>
            <person name="Hanley J."/>
            <person name="Yao J.L."/>
            <person name="Cheung J."/>
            <person name="David K.M."/>
            <person name="Warren B."/>
            <person name="Marsh K."/>
            <person name="Snowden K.C."/>
            <person name="Lin-Wang K."/>
            <person name="Brian L."/>
            <person name="Martinez-Sanchez M."/>
            <person name="Wang M."/>
            <person name="Ileperuma N."/>
            <person name="Macnee N."/>
            <person name="Campin R."/>
            <person name="McAtee P."/>
            <person name="Drummond R.S.M."/>
            <person name="Espley R.V."/>
            <person name="Ireland H.S."/>
            <person name="Wu R."/>
            <person name="Atkinson R.G."/>
            <person name="Karunairetnam S."/>
            <person name="Bulley S."/>
            <person name="Chunkath S."/>
            <person name="Hanley Z."/>
            <person name="Storey R."/>
            <person name="Thrimawithana A.H."/>
            <person name="Thomson S."/>
            <person name="David C."/>
            <person name="Testolin R."/>
            <person name="Huang H."/>
            <person name="Hellens R.P."/>
            <person name="Schaffer R.J."/>
        </authorList>
    </citation>
    <scope>NUCLEOTIDE SEQUENCE [LARGE SCALE GENOMIC DNA]</scope>
    <source>
        <strain evidence="4">cv. Red5</strain>
    </source>
</reference>
<evidence type="ECO:0000313" key="3">
    <source>
        <dbReference type="EMBL" id="PSS24557.1"/>
    </source>
</evidence>
<evidence type="ECO:0000313" key="4">
    <source>
        <dbReference type="Proteomes" id="UP000241394"/>
    </source>
</evidence>
<organism evidence="3 4">
    <name type="scientific">Actinidia chinensis var. chinensis</name>
    <name type="common">Chinese soft-hair kiwi</name>
    <dbReference type="NCBI Taxonomy" id="1590841"/>
    <lineage>
        <taxon>Eukaryota</taxon>
        <taxon>Viridiplantae</taxon>
        <taxon>Streptophyta</taxon>
        <taxon>Embryophyta</taxon>
        <taxon>Tracheophyta</taxon>
        <taxon>Spermatophyta</taxon>
        <taxon>Magnoliopsida</taxon>
        <taxon>eudicotyledons</taxon>
        <taxon>Gunneridae</taxon>
        <taxon>Pentapetalae</taxon>
        <taxon>asterids</taxon>
        <taxon>Ericales</taxon>
        <taxon>Actinidiaceae</taxon>
        <taxon>Actinidia</taxon>
    </lineage>
</organism>
<dbReference type="PANTHER" id="PTHR31956:SF28">
    <property type="entry name" value="NON-SPECIFIC PHOSPHOLIPASE C4-RELATED"/>
    <property type="match status" value="1"/>
</dbReference>
<dbReference type="GO" id="GO:0009395">
    <property type="term" value="P:phospholipid catabolic process"/>
    <property type="evidence" value="ECO:0007669"/>
    <property type="project" value="TreeGrafter"/>
</dbReference>
<evidence type="ECO:0000256" key="2">
    <source>
        <dbReference type="ARBA" id="ARBA00022801"/>
    </source>
</evidence>
<dbReference type="InterPro" id="IPR007312">
    <property type="entry name" value="Phosphoesterase"/>
</dbReference>
<name>A0A2R6RAH4_ACTCC</name>
<dbReference type="Pfam" id="PF04185">
    <property type="entry name" value="Phosphoesterase"/>
    <property type="match status" value="1"/>
</dbReference>
<dbReference type="FunCoup" id="A0A2R6RAH4">
    <property type="interactions" value="1"/>
</dbReference>
<dbReference type="PANTHER" id="PTHR31956">
    <property type="entry name" value="NON-SPECIFIC PHOSPHOLIPASE C4-RELATED"/>
    <property type="match status" value="1"/>
</dbReference>
<accession>A0A2R6RAH4</accession>
<dbReference type="InterPro" id="IPR017850">
    <property type="entry name" value="Alkaline_phosphatase_core_sf"/>
</dbReference>
<dbReference type="Gene3D" id="3.40.720.10">
    <property type="entry name" value="Alkaline Phosphatase, subunit A"/>
    <property type="match status" value="2"/>
</dbReference>